<dbReference type="OrthoDB" id="4293748at2"/>
<dbReference type="EMBL" id="VJZD01000129">
    <property type="protein sequence ID" value="MPY34803.1"/>
    <property type="molecule type" value="Genomic_DNA"/>
</dbReference>
<keyword evidence="1" id="KW-0472">Membrane</keyword>
<gene>
    <name evidence="2" type="ORF">FNH09_27275</name>
</gene>
<protein>
    <submittedName>
        <fullName evidence="2">Uncharacterized protein</fullName>
    </submittedName>
</protein>
<sequence>MSVRRWGTGVGAAAVLVATGSWVMTRPAGIDARLWDEVGPVIEARLVAQSQGSGYGESVPELEARWFCRAKALEMERRGDRIRAGVDTLCREYGVRGGALVECSGSHVPQVVRLEREPDGAYRVLSQEEPPDGAGYGEWTADHFGFAARSALGGDGRPSALEAAARRHFDLPDDTRVEDC</sequence>
<dbReference type="Proteomes" id="UP000325849">
    <property type="component" value="Unassembled WGS sequence"/>
</dbReference>
<evidence type="ECO:0000313" key="2">
    <source>
        <dbReference type="EMBL" id="MPY34803.1"/>
    </source>
</evidence>
<reference evidence="2 3" key="1">
    <citation type="submission" date="2019-07" db="EMBL/GenBank/DDBJ databases">
        <title>New species of Amycolatopsis and Streptomyces.</title>
        <authorList>
            <person name="Duangmal K."/>
            <person name="Teo W.F.A."/>
            <person name="Lipun K."/>
        </authorList>
    </citation>
    <scope>NUCLEOTIDE SEQUENCE [LARGE SCALE GENOMIC DNA]</scope>
    <source>
        <strain evidence="2 3">NBRC 109810</strain>
    </source>
</reference>
<name>A0A5N8VHZ9_9ACTN</name>
<proteinExistence type="predicted"/>
<evidence type="ECO:0000313" key="3">
    <source>
        <dbReference type="Proteomes" id="UP000325849"/>
    </source>
</evidence>
<comment type="caution">
    <text evidence="2">The sequence shown here is derived from an EMBL/GenBank/DDBJ whole genome shotgun (WGS) entry which is preliminary data.</text>
</comment>
<keyword evidence="1" id="KW-0812">Transmembrane</keyword>
<keyword evidence="3" id="KW-1185">Reference proteome</keyword>
<feature type="transmembrane region" description="Helical" evidence="1">
    <location>
        <begin position="6"/>
        <end position="24"/>
    </location>
</feature>
<dbReference type="AlphaFoldDB" id="A0A5N8VHZ9"/>
<keyword evidence="1" id="KW-1133">Transmembrane helix</keyword>
<organism evidence="2 3">
    <name type="scientific">Streptomyces adustus</name>
    <dbReference type="NCBI Taxonomy" id="1609272"/>
    <lineage>
        <taxon>Bacteria</taxon>
        <taxon>Bacillati</taxon>
        <taxon>Actinomycetota</taxon>
        <taxon>Actinomycetes</taxon>
        <taxon>Kitasatosporales</taxon>
        <taxon>Streptomycetaceae</taxon>
        <taxon>Streptomyces</taxon>
    </lineage>
</organism>
<dbReference type="RefSeq" id="WP_152892559.1">
    <property type="nucleotide sequence ID" value="NZ_JBHJTU010000008.1"/>
</dbReference>
<accession>A0A5N8VHZ9</accession>
<evidence type="ECO:0000256" key="1">
    <source>
        <dbReference type="SAM" id="Phobius"/>
    </source>
</evidence>